<dbReference type="InterPro" id="IPR036388">
    <property type="entry name" value="WH-like_DNA-bd_sf"/>
</dbReference>
<keyword evidence="9" id="KW-1185">Reference proteome</keyword>
<dbReference type="Gene3D" id="3.60.40.10">
    <property type="entry name" value="PPM-type phosphatase domain"/>
    <property type="match status" value="1"/>
</dbReference>
<evidence type="ECO:0000256" key="1">
    <source>
        <dbReference type="ARBA" id="ARBA00022679"/>
    </source>
</evidence>
<dbReference type="SMART" id="SM00331">
    <property type="entry name" value="PP2C_SIG"/>
    <property type="match status" value="1"/>
</dbReference>
<name>A0A8J7G7M0_9ACTN</name>
<dbReference type="PROSITE" id="PS50921">
    <property type="entry name" value="ANTAR"/>
    <property type="match status" value="1"/>
</dbReference>
<reference evidence="8" key="1">
    <citation type="submission" date="2020-11" db="EMBL/GenBank/DDBJ databases">
        <title>Sequencing the genomes of 1000 actinobacteria strains.</title>
        <authorList>
            <person name="Klenk H.-P."/>
        </authorList>
    </citation>
    <scope>NUCLEOTIDE SEQUENCE</scope>
    <source>
        <strain evidence="8">DSM 45356</strain>
    </source>
</reference>
<keyword evidence="1" id="KW-0808">Transferase</keyword>
<dbReference type="Gene3D" id="3.30.450.40">
    <property type="match status" value="1"/>
</dbReference>
<dbReference type="Pfam" id="PF07228">
    <property type="entry name" value="SpoIIE"/>
    <property type="match status" value="1"/>
</dbReference>
<dbReference type="Pfam" id="PF13185">
    <property type="entry name" value="GAF_2"/>
    <property type="match status" value="1"/>
</dbReference>
<dbReference type="RefSeq" id="WP_197002345.1">
    <property type="nucleotide sequence ID" value="NZ_BONS01000003.1"/>
</dbReference>
<keyword evidence="6" id="KW-0812">Transmembrane</keyword>
<comment type="caution">
    <text evidence="8">The sequence shown here is derived from an EMBL/GenBank/DDBJ whole genome shotgun (WGS) entry which is preliminary data.</text>
</comment>
<keyword evidence="4" id="KW-0805">Transcription regulation</keyword>
<dbReference type="Gene3D" id="3.30.450.20">
    <property type="entry name" value="PAS domain"/>
    <property type="match status" value="1"/>
</dbReference>
<dbReference type="InterPro" id="IPR003018">
    <property type="entry name" value="GAF"/>
</dbReference>
<dbReference type="InterPro" id="IPR036457">
    <property type="entry name" value="PPM-type-like_dom_sf"/>
</dbReference>
<dbReference type="SUPFAM" id="SSF52172">
    <property type="entry name" value="CheY-like"/>
    <property type="match status" value="1"/>
</dbReference>
<keyword evidence="5" id="KW-0804">Transcription</keyword>
<dbReference type="InterPro" id="IPR011006">
    <property type="entry name" value="CheY-like_superfamily"/>
</dbReference>
<sequence length="752" mass="79412">MTEEVPASTDPVEALSGMVARLRSERDGLRRAMRNRAVIEQAKGVLVERMAIDPQTAFDQLVELSTHSNVKLVELAAALVATRAPAPTAVDEGRQPGVAALDRLATTGEPRPAPVPVSADLEALRAQHQLLSGRVATSRSYDELAETLADSAAGWPPPSTVMVMESEADGALLLLGAWGLSAESRSQWERVPPIQDLPIVAAAQTRSPVLVAHAPDDRWLSRAVVALPLVRDDRVLGVISLGWDAPLVVDDEVRTYLFALAEPCARRFAELAAPPPGSPHDGGAEGRTDTSVLPLLVEALRRPAVVLVPEYDDDRIVDFHAECASPAAWELATTEGLDASDASVLTVLPQLGSQVLLPALAEVVRTGESLDLADVWVSPEREGLRGSYLVDLHVARLWDRLLVTWRVHAEADLLHEQLLFSEEVLDAGSFRWNLRTGETRWSPGLYRLAGRRPGDGPFPVEQADRLVDPEDLAGLPKAVDDTLRAGRALRVDLRGAGHLAGRRLRVTAEPRTDPDGTLWAVLGTVQDVTPTGTRDPRAELAAASRRHRLLDELLAPPSARHDATGLAVSARAGGLGSWHDIVPAPDGGTLLLVGEVAGDGAVAAAQRLRHAAAAYAVAGLAPGGLLAGLNAFLRQREPGRTATVVAARVAPGGRTVRWAVAGQVIPLLYPAADAPRVLAGPLGLPLGVTDGVGYDESESPLQPGDRLLLYPEGLLAGGLAGGLATLLAARDPDLEALAGGRDLSLLLAGATD</sequence>
<dbReference type="InterPro" id="IPR029016">
    <property type="entry name" value="GAF-like_dom_sf"/>
</dbReference>
<evidence type="ECO:0000256" key="3">
    <source>
        <dbReference type="ARBA" id="ARBA00022801"/>
    </source>
</evidence>
<evidence type="ECO:0000259" key="7">
    <source>
        <dbReference type="PROSITE" id="PS50921"/>
    </source>
</evidence>
<dbReference type="PANTHER" id="PTHR43156">
    <property type="entry name" value="STAGE II SPORULATION PROTEIN E-RELATED"/>
    <property type="match status" value="1"/>
</dbReference>
<evidence type="ECO:0000313" key="8">
    <source>
        <dbReference type="EMBL" id="MBG6135198.1"/>
    </source>
</evidence>
<dbReference type="GO" id="GO:0016791">
    <property type="term" value="F:phosphatase activity"/>
    <property type="evidence" value="ECO:0007669"/>
    <property type="project" value="TreeGrafter"/>
</dbReference>
<keyword evidence="6" id="KW-1133">Transmembrane helix</keyword>
<dbReference type="InterPro" id="IPR035965">
    <property type="entry name" value="PAS-like_dom_sf"/>
</dbReference>
<dbReference type="Gene3D" id="1.10.10.10">
    <property type="entry name" value="Winged helix-like DNA-binding domain superfamily/Winged helix DNA-binding domain"/>
    <property type="match status" value="1"/>
</dbReference>
<accession>A0A8J7G7M0</accession>
<organism evidence="8 9">
    <name type="scientific">Longispora fulva</name>
    <dbReference type="NCBI Taxonomy" id="619741"/>
    <lineage>
        <taxon>Bacteria</taxon>
        <taxon>Bacillati</taxon>
        <taxon>Actinomycetota</taxon>
        <taxon>Actinomycetes</taxon>
        <taxon>Micromonosporales</taxon>
        <taxon>Micromonosporaceae</taxon>
        <taxon>Longispora</taxon>
    </lineage>
</organism>
<dbReference type="SUPFAM" id="SSF55781">
    <property type="entry name" value="GAF domain-like"/>
    <property type="match status" value="1"/>
</dbReference>
<dbReference type="InterPro" id="IPR005561">
    <property type="entry name" value="ANTAR"/>
</dbReference>
<gene>
    <name evidence="8" type="ORF">IW245_001392</name>
</gene>
<evidence type="ECO:0000256" key="4">
    <source>
        <dbReference type="ARBA" id="ARBA00023015"/>
    </source>
</evidence>
<dbReference type="InterPro" id="IPR052016">
    <property type="entry name" value="Bact_Sigma-Reg"/>
</dbReference>
<dbReference type="EMBL" id="JADOUF010000001">
    <property type="protein sequence ID" value="MBG6135198.1"/>
    <property type="molecule type" value="Genomic_DNA"/>
</dbReference>
<dbReference type="PANTHER" id="PTHR43156:SF2">
    <property type="entry name" value="STAGE II SPORULATION PROTEIN E"/>
    <property type="match status" value="1"/>
</dbReference>
<protein>
    <recommendedName>
        <fullName evidence="7">ANTAR domain-containing protein</fullName>
    </recommendedName>
</protein>
<proteinExistence type="predicted"/>
<dbReference type="SMART" id="SM01012">
    <property type="entry name" value="ANTAR"/>
    <property type="match status" value="1"/>
</dbReference>
<keyword evidence="6" id="KW-0472">Membrane</keyword>
<dbReference type="Proteomes" id="UP000622552">
    <property type="component" value="Unassembled WGS sequence"/>
</dbReference>
<feature type="domain" description="ANTAR" evidence="7">
    <location>
        <begin position="19"/>
        <end position="80"/>
    </location>
</feature>
<keyword evidence="2" id="KW-0418">Kinase</keyword>
<dbReference type="GO" id="GO:0016301">
    <property type="term" value="F:kinase activity"/>
    <property type="evidence" value="ECO:0007669"/>
    <property type="project" value="UniProtKB-KW"/>
</dbReference>
<dbReference type="AlphaFoldDB" id="A0A8J7G7M0"/>
<dbReference type="GO" id="GO:0003723">
    <property type="term" value="F:RNA binding"/>
    <property type="evidence" value="ECO:0007669"/>
    <property type="project" value="InterPro"/>
</dbReference>
<keyword evidence="3" id="KW-0378">Hydrolase</keyword>
<dbReference type="SUPFAM" id="SSF55785">
    <property type="entry name" value="PYP-like sensor domain (PAS domain)"/>
    <property type="match status" value="1"/>
</dbReference>
<evidence type="ECO:0000256" key="5">
    <source>
        <dbReference type="ARBA" id="ARBA00023163"/>
    </source>
</evidence>
<feature type="transmembrane region" description="Helical" evidence="6">
    <location>
        <begin position="612"/>
        <end position="633"/>
    </location>
</feature>
<dbReference type="Pfam" id="PF03861">
    <property type="entry name" value="ANTAR"/>
    <property type="match status" value="1"/>
</dbReference>
<evidence type="ECO:0000313" key="9">
    <source>
        <dbReference type="Proteomes" id="UP000622552"/>
    </source>
</evidence>
<dbReference type="InterPro" id="IPR001932">
    <property type="entry name" value="PPM-type_phosphatase-like_dom"/>
</dbReference>
<evidence type="ECO:0000256" key="2">
    <source>
        <dbReference type="ARBA" id="ARBA00022777"/>
    </source>
</evidence>
<evidence type="ECO:0000256" key="6">
    <source>
        <dbReference type="SAM" id="Phobius"/>
    </source>
</evidence>